<dbReference type="AlphaFoldDB" id="A0A5F1Z395"/>
<dbReference type="Proteomes" id="UP000297891">
    <property type="component" value="Unassembled WGS sequence"/>
</dbReference>
<name>A0A5F1Z395_9LEPT</name>
<evidence type="ECO:0000259" key="1">
    <source>
        <dbReference type="PROSITE" id="PS51819"/>
    </source>
</evidence>
<dbReference type="PANTHER" id="PTHR33993">
    <property type="entry name" value="GLYOXALASE-RELATED"/>
    <property type="match status" value="1"/>
</dbReference>
<dbReference type="Gene3D" id="3.10.180.10">
    <property type="entry name" value="2,3-Dihydroxybiphenyl 1,2-Dioxygenase, domain 1"/>
    <property type="match status" value="1"/>
</dbReference>
<reference evidence="2" key="1">
    <citation type="journal article" date="2019" name="PLoS Negl. Trop. Dis.">
        <title>Revisiting the worldwide diversity of Leptospira species in the environment.</title>
        <authorList>
            <person name="Vincent A.T."/>
            <person name="Schiettekatte O."/>
            <person name="Bourhy P."/>
            <person name="Veyrier F.J."/>
            <person name="Picardeau M."/>
        </authorList>
    </citation>
    <scope>NUCLEOTIDE SEQUENCE [LARGE SCALE GENOMIC DNA]</scope>
    <source>
        <strain evidence="2">201800277</strain>
    </source>
</reference>
<dbReference type="OrthoDB" id="9804235at2"/>
<protein>
    <submittedName>
        <fullName evidence="2">VOC family protein</fullName>
    </submittedName>
</protein>
<dbReference type="SUPFAM" id="SSF54593">
    <property type="entry name" value="Glyoxalase/Bleomycin resistance protein/Dihydroxybiphenyl dioxygenase"/>
    <property type="match status" value="1"/>
</dbReference>
<dbReference type="PROSITE" id="PS51819">
    <property type="entry name" value="VOC"/>
    <property type="match status" value="1"/>
</dbReference>
<dbReference type="InterPro" id="IPR029068">
    <property type="entry name" value="Glyas_Bleomycin-R_OHBP_Dase"/>
</dbReference>
<dbReference type="RefSeq" id="WP_135677126.1">
    <property type="nucleotide sequence ID" value="NZ_RQFP01000014.1"/>
</dbReference>
<organism evidence="2 3">
    <name type="scientific">Leptospira brenneri</name>
    <dbReference type="NCBI Taxonomy" id="2023182"/>
    <lineage>
        <taxon>Bacteria</taxon>
        <taxon>Pseudomonadati</taxon>
        <taxon>Spirochaetota</taxon>
        <taxon>Spirochaetia</taxon>
        <taxon>Leptospirales</taxon>
        <taxon>Leptospiraceae</taxon>
        <taxon>Leptospira</taxon>
    </lineage>
</organism>
<dbReference type="PANTHER" id="PTHR33993:SF2">
    <property type="entry name" value="VOC DOMAIN-CONTAINING PROTEIN"/>
    <property type="match status" value="1"/>
</dbReference>
<accession>A0A5F1Z395</accession>
<gene>
    <name evidence="2" type="ORF">EHQ30_14595</name>
</gene>
<sequence length="166" mass="18044">MNAFVKLILVGSFSLGFVFCKKEKSSEVSSGVDGKNTEQGLHQGTKNMVSIVEIPVVNMARAIPFYQSILGVAIEKMTMEDTELGVFPSSEGAVSVVLVKGKDYIPAKNGVLVYLNPGKDLQPVLDRIEKNGGKILLKKTLISPEMGYYAFFLDSEGNKLGLHSQE</sequence>
<keyword evidence="3" id="KW-1185">Reference proteome</keyword>
<dbReference type="CDD" id="cd07247">
    <property type="entry name" value="SgaA_N_like"/>
    <property type="match status" value="1"/>
</dbReference>
<comment type="caution">
    <text evidence="2">The sequence shown here is derived from an EMBL/GenBank/DDBJ whole genome shotgun (WGS) entry which is preliminary data.</text>
</comment>
<feature type="domain" description="VOC" evidence="1">
    <location>
        <begin position="48"/>
        <end position="165"/>
    </location>
</feature>
<dbReference type="Pfam" id="PF00903">
    <property type="entry name" value="Glyoxalase"/>
    <property type="match status" value="1"/>
</dbReference>
<dbReference type="EMBL" id="RQFP01000014">
    <property type="protein sequence ID" value="TGK91445.1"/>
    <property type="molecule type" value="Genomic_DNA"/>
</dbReference>
<proteinExistence type="predicted"/>
<evidence type="ECO:0000313" key="2">
    <source>
        <dbReference type="EMBL" id="TGK91445.1"/>
    </source>
</evidence>
<evidence type="ECO:0000313" key="3">
    <source>
        <dbReference type="Proteomes" id="UP000297891"/>
    </source>
</evidence>
<dbReference type="InterPro" id="IPR037523">
    <property type="entry name" value="VOC_core"/>
</dbReference>
<dbReference type="InterPro" id="IPR052164">
    <property type="entry name" value="Anthracycline_SecMetBiosynth"/>
</dbReference>
<dbReference type="InterPro" id="IPR004360">
    <property type="entry name" value="Glyas_Fos-R_dOase_dom"/>
</dbReference>